<keyword evidence="1" id="KW-0808">Transferase</keyword>
<gene>
    <name evidence="2" type="ORF">SAMN02787118_105417</name>
</gene>
<protein>
    <submittedName>
        <fullName evidence="2">Polyprenyl synthetase</fullName>
    </submittedName>
</protein>
<organism evidence="2 3">
    <name type="scientific">Streptomyces mirabilis</name>
    <dbReference type="NCBI Taxonomy" id="68239"/>
    <lineage>
        <taxon>Bacteria</taxon>
        <taxon>Bacillati</taxon>
        <taxon>Actinomycetota</taxon>
        <taxon>Actinomycetes</taxon>
        <taxon>Kitasatosporales</taxon>
        <taxon>Streptomycetaceae</taxon>
        <taxon>Streptomyces</taxon>
    </lineage>
</organism>
<evidence type="ECO:0000313" key="3">
    <source>
        <dbReference type="Proteomes" id="UP000181942"/>
    </source>
</evidence>
<evidence type="ECO:0000256" key="1">
    <source>
        <dbReference type="RuleBase" id="RU004466"/>
    </source>
</evidence>
<sequence length="333" mass="36061">MRSMSYLDLHRRFSVDIDAEMEATLERLSPQAGAVRAAVAELVRNREFTYPLSVLPLIVHAVETGAPEPAVPLAVVHELWWISACHLDDLADGQSAHLAGDLGGAEALLAALVSGTPLPLLVVQSQAVPESVRGALAAEIVKCGIVAAEGQLTDLRGDVATATRDSVVTAYRGKSGAPFSMVTAMAAELAGVGKERVELWRDFGDVFGILWQMFNDQEDILSGRNEDLLNGTVTYLLACALDTSASRSTERILRLHADARNSRDARAELIDTLLTPVVLGRYEDDIYEFRGEAHRILDELGGDEPYLSVMRNLVDESSRMLLRAGLAREVTVG</sequence>
<dbReference type="InterPro" id="IPR008949">
    <property type="entry name" value="Isoprenoid_synthase_dom_sf"/>
</dbReference>
<evidence type="ECO:0000313" key="2">
    <source>
        <dbReference type="EMBL" id="SFF33361.1"/>
    </source>
</evidence>
<dbReference type="GO" id="GO:0004659">
    <property type="term" value="F:prenyltransferase activity"/>
    <property type="evidence" value="ECO:0007669"/>
    <property type="project" value="InterPro"/>
</dbReference>
<dbReference type="AlphaFoldDB" id="A0A1I2HYD6"/>
<dbReference type="EMBL" id="FONR01000005">
    <property type="protein sequence ID" value="SFF33361.1"/>
    <property type="molecule type" value="Genomic_DNA"/>
</dbReference>
<name>A0A1I2HYD6_9ACTN</name>
<reference evidence="2 3" key="1">
    <citation type="submission" date="2016-10" db="EMBL/GenBank/DDBJ databases">
        <authorList>
            <person name="de Groot N.N."/>
        </authorList>
    </citation>
    <scope>NUCLEOTIDE SEQUENCE [LARGE SCALE GENOMIC DNA]</scope>
    <source>
        <strain evidence="2 3">OK461</strain>
    </source>
</reference>
<proteinExistence type="inferred from homology"/>
<accession>A0A1I2HYD6</accession>
<dbReference type="GO" id="GO:0008299">
    <property type="term" value="P:isoprenoid biosynthetic process"/>
    <property type="evidence" value="ECO:0007669"/>
    <property type="project" value="InterPro"/>
</dbReference>
<dbReference type="Pfam" id="PF00348">
    <property type="entry name" value="polyprenyl_synt"/>
    <property type="match status" value="1"/>
</dbReference>
<dbReference type="InterPro" id="IPR000092">
    <property type="entry name" value="Polyprenyl_synt"/>
</dbReference>
<comment type="similarity">
    <text evidence="1">Belongs to the FPP/GGPP synthase family.</text>
</comment>
<dbReference type="Proteomes" id="UP000181942">
    <property type="component" value="Unassembled WGS sequence"/>
</dbReference>
<dbReference type="Gene3D" id="1.10.600.10">
    <property type="entry name" value="Farnesyl Diphosphate Synthase"/>
    <property type="match status" value="1"/>
</dbReference>
<dbReference type="OrthoDB" id="4601928at2"/>
<dbReference type="SUPFAM" id="SSF48576">
    <property type="entry name" value="Terpenoid synthases"/>
    <property type="match status" value="1"/>
</dbReference>